<keyword evidence="3" id="KW-0444">Lipid biosynthesis</keyword>
<name>A0A8H7XW81_PSICU</name>
<keyword evidence="5" id="KW-0479">Metal-binding</keyword>
<keyword evidence="12" id="KW-0275">Fatty acid biosynthesis</keyword>
<keyword evidence="4 13" id="KW-0812">Transmembrane</keyword>
<evidence type="ECO:0000256" key="4">
    <source>
        <dbReference type="ARBA" id="ARBA00022692"/>
    </source>
</evidence>
<evidence type="ECO:0000256" key="2">
    <source>
        <dbReference type="ARBA" id="ARBA00009295"/>
    </source>
</evidence>
<keyword evidence="6" id="KW-0276">Fatty acid metabolism</keyword>
<evidence type="ECO:0000256" key="7">
    <source>
        <dbReference type="ARBA" id="ARBA00022989"/>
    </source>
</evidence>
<accession>A0A8H7XW81</accession>
<dbReference type="GO" id="GO:0004768">
    <property type="term" value="F:stearoyl-CoA 9-desaturase activity"/>
    <property type="evidence" value="ECO:0007669"/>
    <property type="project" value="TreeGrafter"/>
</dbReference>
<dbReference type="PANTHER" id="PTHR11351:SF31">
    <property type="entry name" value="DESATURASE 1, ISOFORM A-RELATED"/>
    <property type="match status" value="1"/>
</dbReference>
<keyword evidence="8" id="KW-0560">Oxidoreductase</keyword>
<evidence type="ECO:0000256" key="8">
    <source>
        <dbReference type="ARBA" id="ARBA00023002"/>
    </source>
</evidence>
<gene>
    <name evidence="15" type="ORF">JR316_007454</name>
</gene>
<dbReference type="PANTHER" id="PTHR11351">
    <property type="entry name" value="ACYL-COA DESATURASE"/>
    <property type="match status" value="1"/>
</dbReference>
<evidence type="ECO:0000256" key="11">
    <source>
        <dbReference type="ARBA" id="ARBA00023136"/>
    </source>
</evidence>
<keyword evidence="7 13" id="KW-1133">Transmembrane helix</keyword>
<evidence type="ECO:0000256" key="12">
    <source>
        <dbReference type="ARBA" id="ARBA00023160"/>
    </source>
</evidence>
<dbReference type="Gene3D" id="3.10.120.10">
    <property type="entry name" value="Cytochrome b5-like heme/steroid binding domain"/>
    <property type="match status" value="1"/>
</dbReference>
<dbReference type="AlphaFoldDB" id="A0A8H7XW81"/>
<evidence type="ECO:0000256" key="13">
    <source>
        <dbReference type="SAM" id="Phobius"/>
    </source>
</evidence>
<dbReference type="EMBL" id="JAFIQS010000007">
    <property type="protein sequence ID" value="KAG5167116.1"/>
    <property type="molecule type" value="Genomic_DNA"/>
</dbReference>
<reference evidence="15" key="1">
    <citation type="submission" date="2021-02" db="EMBL/GenBank/DDBJ databases">
        <title>Psilocybe cubensis genome.</title>
        <authorList>
            <person name="Mckernan K.J."/>
            <person name="Crawford S."/>
            <person name="Trippe A."/>
            <person name="Kane L.T."/>
            <person name="Mclaughlin S."/>
        </authorList>
    </citation>
    <scope>NUCLEOTIDE SEQUENCE [LARGE SCALE GENOMIC DNA]</scope>
    <source>
        <strain evidence="15">MGC-MH-2018</strain>
    </source>
</reference>
<dbReference type="InterPro" id="IPR015876">
    <property type="entry name" value="Acyl-CoA_DS"/>
</dbReference>
<evidence type="ECO:0000256" key="3">
    <source>
        <dbReference type="ARBA" id="ARBA00022516"/>
    </source>
</evidence>
<evidence type="ECO:0000256" key="1">
    <source>
        <dbReference type="ARBA" id="ARBA00004141"/>
    </source>
</evidence>
<comment type="similarity">
    <text evidence="2">Belongs to the fatty acid desaturase type 1 family.</text>
</comment>
<organism evidence="15">
    <name type="scientific">Psilocybe cubensis</name>
    <name type="common">Psychedelic mushroom</name>
    <name type="synonym">Stropharia cubensis</name>
    <dbReference type="NCBI Taxonomy" id="181762"/>
    <lineage>
        <taxon>Eukaryota</taxon>
        <taxon>Fungi</taxon>
        <taxon>Dikarya</taxon>
        <taxon>Basidiomycota</taxon>
        <taxon>Agaricomycotina</taxon>
        <taxon>Agaricomycetes</taxon>
        <taxon>Agaricomycetidae</taxon>
        <taxon>Agaricales</taxon>
        <taxon>Agaricineae</taxon>
        <taxon>Strophariaceae</taxon>
        <taxon>Psilocybe</taxon>
    </lineage>
</organism>
<proteinExistence type="inferred from homology"/>
<dbReference type="SUPFAM" id="SSF55856">
    <property type="entry name" value="Cytochrome b5-like heme/steroid binding domain"/>
    <property type="match status" value="1"/>
</dbReference>
<dbReference type="GO" id="GO:0005506">
    <property type="term" value="F:iron ion binding"/>
    <property type="evidence" value="ECO:0007669"/>
    <property type="project" value="TreeGrafter"/>
</dbReference>
<dbReference type="PROSITE" id="PS00476">
    <property type="entry name" value="FATTY_ACID_DESATUR_1"/>
    <property type="match status" value="1"/>
</dbReference>
<feature type="domain" description="Cytochrome b5 heme-binding" evidence="14">
    <location>
        <begin position="201"/>
        <end position="260"/>
    </location>
</feature>
<dbReference type="InterPro" id="IPR001199">
    <property type="entry name" value="Cyt_B5-like_heme/steroid-bd"/>
</dbReference>
<dbReference type="PRINTS" id="PR00075">
    <property type="entry name" value="FACDDSATRASE"/>
</dbReference>
<evidence type="ECO:0000256" key="6">
    <source>
        <dbReference type="ARBA" id="ARBA00022832"/>
    </source>
</evidence>
<evidence type="ECO:0000256" key="10">
    <source>
        <dbReference type="ARBA" id="ARBA00023098"/>
    </source>
</evidence>
<dbReference type="GO" id="GO:0006636">
    <property type="term" value="P:unsaturated fatty acid biosynthetic process"/>
    <property type="evidence" value="ECO:0007669"/>
    <property type="project" value="TreeGrafter"/>
</dbReference>
<dbReference type="PROSITE" id="PS50255">
    <property type="entry name" value="CYTOCHROME_B5_2"/>
    <property type="match status" value="1"/>
</dbReference>
<evidence type="ECO:0000313" key="15">
    <source>
        <dbReference type="EMBL" id="KAG5167116.1"/>
    </source>
</evidence>
<dbReference type="InterPro" id="IPR001522">
    <property type="entry name" value="FADS-1_CS"/>
</dbReference>
<evidence type="ECO:0000259" key="14">
    <source>
        <dbReference type="PROSITE" id="PS50255"/>
    </source>
</evidence>
<feature type="transmembrane region" description="Helical" evidence="13">
    <location>
        <begin position="30"/>
        <end position="50"/>
    </location>
</feature>
<keyword evidence="10" id="KW-0443">Lipid metabolism</keyword>
<dbReference type="InterPro" id="IPR036400">
    <property type="entry name" value="Cyt_B5-like_heme/steroid_sf"/>
</dbReference>
<evidence type="ECO:0000256" key="9">
    <source>
        <dbReference type="ARBA" id="ARBA00023004"/>
    </source>
</evidence>
<dbReference type="GO" id="GO:0005789">
    <property type="term" value="C:endoplasmic reticulum membrane"/>
    <property type="evidence" value="ECO:0007669"/>
    <property type="project" value="TreeGrafter"/>
</dbReference>
<keyword evidence="9" id="KW-0408">Iron</keyword>
<keyword evidence="11 13" id="KW-0472">Membrane</keyword>
<dbReference type="SMART" id="SM01117">
    <property type="entry name" value="Cyt-b5"/>
    <property type="match status" value="1"/>
</dbReference>
<dbReference type="Pfam" id="PF00173">
    <property type="entry name" value="Cyt-b5"/>
    <property type="match status" value="1"/>
</dbReference>
<evidence type="ECO:0000256" key="5">
    <source>
        <dbReference type="ARBA" id="ARBA00022723"/>
    </source>
</evidence>
<comment type="subcellular location">
    <subcellularLocation>
        <location evidence="1">Membrane</location>
        <topology evidence="1">Multi-pass membrane protein</topology>
    </subcellularLocation>
</comment>
<protein>
    <recommendedName>
        <fullName evidence="14">Cytochrome b5 heme-binding domain-containing protein</fullName>
    </recommendedName>
</protein>
<comment type="caution">
    <text evidence="15">The sequence shown here is derived from an EMBL/GenBank/DDBJ whole genome shotgun (WGS) entry which is preliminary data.</text>
</comment>
<dbReference type="CDD" id="cd03505">
    <property type="entry name" value="Delta9-FADS-like"/>
    <property type="match status" value="1"/>
</dbReference>
<sequence length="283" mass="32246">MVFKSTLRTGPSDISDLRQDPLIQWQHRHYFPLLVIFGYLLPAAIPGLLLGDWLGGICFSGALRLTIAHHSTFCINSIAHWLGSSPYDDVLSPRDHLLSAILTMGEGYHNFHHHFPMDYRNAFFWYQYDPTKWFIAFCGKVGLASHLRVFPSNEIAKSQLAMKLKELKRTQDSLKWPTPNEELPVVSWDTFQEEAQSRPLILVAGYIHDVSRFIDQHPGGRHHLENNSGKEMTASFYGGIYRHSRAAHNLLAMMRVGILDCGVETPKIPVAITRRLNISEQDI</sequence>